<sequence length="189" mass="21283">MIPVMAKDIVFTPKSSRAVTPPALEQRILTHIKDNDLPLVFHGFLGEFKGLHSRIALTCTRCGDRADKSATNLLNEGKRCVCFKSDYFQYKAGVPYLYVMQSGDIGKFGVTKSIIKRRINLGLRNPGHNFDIVYAREMPSMKHALATERAIKRMLDVGIGGIEYGKTETFHYCNKSLNNIKNIASVEWN</sequence>
<dbReference type="Proteomes" id="UP000735456">
    <property type="component" value="Unassembled WGS sequence"/>
</dbReference>
<evidence type="ECO:0000313" key="1">
    <source>
        <dbReference type="EMBL" id="EFO3163900.1"/>
    </source>
</evidence>
<protein>
    <submittedName>
        <fullName evidence="1">Uncharacterized protein</fullName>
    </submittedName>
</protein>
<organism evidence="1 2">
    <name type="scientific">Escherichia coli O8</name>
    <dbReference type="NCBI Taxonomy" id="1010796"/>
    <lineage>
        <taxon>Bacteria</taxon>
        <taxon>Pseudomonadati</taxon>
        <taxon>Pseudomonadota</taxon>
        <taxon>Gammaproteobacteria</taxon>
        <taxon>Enterobacterales</taxon>
        <taxon>Enterobacteriaceae</taxon>
        <taxon>Escherichia</taxon>
    </lineage>
</organism>
<reference evidence="1" key="1">
    <citation type="submission" date="2018-06" db="EMBL/GenBank/DDBJ databases">
        <authorList>
            <consortium name="GenomeTrakr network: Whole genome sequencing for foodborne pathogen traceback"/>
        </authorList>
    </citation>
    <scope>NUCLEOTIDE SEQUENCE</scope>
    <source>
        <strain evidence="1">PSU-0700</strain>
    </source>
</reference>
<gene>
    <name evidence="1" type="ORF">DP913_02340</name>
</gene>
<comment type="caution">
    <text evidence="1">The sequence shown here is derived from an EMBL/GenBank/DDBJ whole genome shotgun (WGS) entry which is preliminary data.</text>
</comment>
<name>A0A9P2MKF3_ECOLX</name>
<dbReference type="EMBL" id="AATQVU010000001">
    <property type="protein sequence ID" value="EFO3163900.1"/>
    <property type="molecule type" value="Genomic_DNA"/>
</dbReference>
<dbReference type="AlphaFoldDB" id="A0A9P2MKF3"/>
<evidence type="ECO:0000313" key="2">
    <source>
        <dbReference type="Proteomes" id="UP000735456"/>
    </source>
</evidence>
<accession>A0A9P2MKF3</accession>
<proteinExistence type="predicted"/>